<sequence length="849" mass="93992">MLLLAVAQAGFAQQRSLPTPEQFFGYRMGADRKLAGWEQLHAYYRKLDAASDRMQMVELGKSSEGRSFVAIFISSPQNLAKLEQFRELNARLADPRGLSEAQARQVVDQARSVIIQSFGLHSTEVASTQTAAEFVYDSIAREDAEAVRIRDNVINIVMPSINPDGTQMLADWYSKYVGTKYEGARPPSLYQRYAGHDNNRDGFALNLVESQHLGKLMYRDWVPQAYMDHHQQGVNGSRLVIPPYAEPIRPDADPLVWREMSWFGGHMGTKLEAAGKTGVIGSAVYSGWGHMGFHWITPFHNIAGMLAESAGARLATPIYMHPDQLRGGDRNMPTYESQVAMPSVWPGGWWRVRDIVEQQKIVAWSIVDLAARDRETLLWDMYLKGVRQVERGANAEVKAYVIEAAQHDPLTVEKLVNMFVRSGVEVKQAKTSFVADGRAYGAGSFVVSMAQPKQGLVRWMLGRTFYPDNAFTRDTQNNPITPYDMSTDTFNEFMGVRADPVGVPVTVDATTLTALLTPEGQVETDAGHGYVLSTKLNDSFRAAFLLLEKGAKVQRVADAPGFTPGDFIVTGASQAQLLEVAKRTGVDFVALKQAPSGAYALRKPRIGLFQRYDGGNADEGWTRLMFEQFDVPYATLMDARLKKGDLNSSFDVIVLPSDKAQVLLGEGTDEKVADGDEDLTRPPEYRSGFGKVGAKALQEFVKKGGTLVTFGRSGELPVSRFKLPVRNVIANLPAKEFWSPGSTLRVRFDIHDPIAYGMPAQGLALLMGGEVYEVAVNDKGEDVKIPATYLDRDILQSGWLLGERVIANKAAVMTVKYGEGRVVLLGFRPQHRDQTHGTFKLVFNSLLPF</sequence>
<proteinExistence type="predicted"/>
<dbReference type="Pfam" id="PF00246">
    <property type="entry name" value="Peptidase_M14"/>
    <property type="match status" value="1"/>
</dbReference>
<evidence type="ECO:0000313" key="3">
    <source>
        <dbReference type="Proteomes" id="UP001595904"/>
    </source>
</evidence>
<dbReference type="Gene3D" id="3.40.50.880">
    <property type="match status" value="1"/>
</dbReference>
<organism evidence="2 3">
    <name type="scientific">Steroidobacter flavus</name>
    <dbReference type="NCBI Taxonomy" id="1842136"/>
    <lineage>
        <taxon>Bacteria</taxon>
        <taxon>Pseudomonadati</taxon>
        <taxon>Pseudomonadota</taxon>
        <taxon>Gammaproteobacteria</taxon>
        <taxon>Steroidobacterales</taxon>
        <taxon>Steroidobacteraceae</taxon>
        <taxon>Steroidobacter</taxon>
    </lineage>
</organism>
<dbReference type="SUPFAM" id="SSF52317">
    <property type="entry name" value="Class I glutamine amidotransferase-like"/>
    <property type="match status" value="1"/>
</dbReference>
<dbReference type="SUPFAM" id="SSF53187">
    <property type="entry name" value="Zn-dependent exopeptidases"/>
    <property type="match status" value="1"/>
</dbReference>
<evidence type="ECO:0000313" key="2">
    <source>
        <dbReference type="EMBL" id="MFC4307925.1"/>
    </source>
</evidence>
<dbReference type="InterPro" id="IPR029062">
    <property type="entry name" value="Class_I_gatase-like"/>
</dbReference>
<dbReference type="InterPro" id="IPR000834">
    <property type="entry name" value="Peptidase_M14"/>
</dbReference>
<dbReference type="CDD" id="cd06240">
    <property type="entry name" value="M14-like"/>
    <property type="match status" value="1"/>
</dbReference>
<protein>
    <submittedName>
        <fullName evidence="2">M14 family metallopeptidase</fullName>
    </submittedName>
</protein>
<dbReference type="Gene3D" id="3.40.630.10">
    <property type="entry name" value="Zn peptidases"/>
    <property type="match status" value="1"/>
</dbReference>
<gene>
    <name evidence="2" type="ORF">ACFPN2_02420</name>
</gene>
<evidence type="ECO:0000259" key="1">
    <source>
        <dbReference type="Pfam" id="PF00246"/>
    </source>
</evidence>
<dbReference type="RefSeq" id="WP_380594608.1">
    <property type="nucleotide sequence ID" value="NZ_JBHSDU010000001.1"/>
</dbReference>
<feature type="domain" description="Peptidase M14" evidence="1">
    <location>
        <begin position="41"/>
        <end position="174"/>
    </location>
</feature>
<name>A0ABV8SKT3_9GAMM</name>
<reference evidence="3" key="1">
    <citation type="journal article" date="2019" name="Int. J. Syst. Evol. Microbiol.">
        <title>The Global Catalogue of Microorganisms (GCM) 10K type strain sequencing project: providing services to taxonomists for standard genome sequencing and annotation.</title>
        <authorList>
            <consortium name="The Broad Institute Genomics Platform"/>
            <consortium name="The Broad Institute Genome Sequencing Center for Infectious Disease"/>
            <person name="Wu L."/>
            <person name="Ma J."/>
        </authorList>
    </citation>
    <scope>NUCLEOTIDE SEQUENCE [LARGE SCALE GENOMIC DNA]</scope>
    <source>
        <strain evidence="3">CGMCC 1.10759</strain>
    </source>
</reference>
<dbReference type="Proteomes" id="UP001595904">
    <property type="component" value="Unassembled WGS sequence"/>
</dbReference>
<accession>A0ABV8SKT3</accession>
<comment type="caution">
    <text evidence="2">The sequence shown here is derived from an EMBL/GenBank/DDBJ whole genome shotgun (WGS) entry which is preliminary data.</text>
</comment>
<dbReference type="EMBL" id="JBHSDU010000001">
    <property type="protein sequence ID" value="MFC4307925.1"/>
    <property type="molecule type" value="Genomic_DNA"/>
</dbReference>
<keyword evidence="3" id="KW-1185">Reference proteome</keyword>